<dbReference type="AlphaFoldDB" id="A0A6V7B8Q3"/>
<dbReference type="PROSITE" id="PS51257">
    <property type="entry name" value="PROKAR_LIPOPROTEIN"/>
    <property type="match status" value="1"/>
</dbReference>
<evidence type="ECO:0008006" key="2">
    <source>
        <dbReference type="Google" id="ProtNLM"/>
    </source>
</evidence>
<organism evidence="1">
    <name type="scientific">Xanthomonas hortorum pv. pelargonii</name>
    <dbReference type="NCBI Taxonomy" id="453602"/>
    <lineage>
        <taxon>Bacteria</taxon>
        <taxon>Pseudomonadati</taxon>
        <taxon>Pseudomonadota</taxon>
        <taxon>Gammaproteobacteria</taxon>
        <taxon>Lysobacterales</taxon>
        <taxon>Lysobacteraceae</taxon>
        <taxon>Xanthomonas</taxon>
    </lineage>
</organism>
<evidence type="ECO:0000313" key="1">
    <source>
        <dbReference type="EMBL" id="CAD0298660.1"/>
    </source>
</evidence>
<gene>
    <name evidence="1" type="ORF">CFBP2533_00880</name>
</gene>
<dbReference type="EMBL" id="LR828261">
    <property type="protein sequence ID" value="CAD0298660.1"/>
    <property type="molecule type" value="Genomic_DNA"/>
</dbReference>
<name>A0A6V7B8Q3_9XANT</name>
<proteinExistence type="predicted"/>
<sequence>MHIGKAIGWLGAVLCGLGLCGCAHISGNPVPVPNAQSAANASPKGEAHDNPVLSAEQVGQRFLTVFEGLTSRNDLSVERIQAAVGIHLKHVAYPSEKLEAYFYGQPLKDGWNYILDFNPASASLKQGASLSFVKDEDEFSSMANICGLDFDYYREALKVNGFTDYPVYGEISQLQSWRFSKILDDGKNLTLSMLLQNEVVGTHGRLCVRSLGTMN</sequence>
<dbReference type="EMBL" id="LR828261">
    <property type="protein sequence ID" value="CAD0298665.1"/>
    <property type="molecule type" value="Genomic_DNA"/>
</dbReference>
<accession>A0A6V7B8Q3</accession>
<protein>
    <recommendedName>
        <fullName evidence="2">Lipoprotein</fullName>
    </recommendedName>
</protein>
<reference evidence="1" key="1">
    <citation type="submission" date="2020-07" db="EMBL/GenBank/DDBJ databases">
        <authorList>
            <person name="Pothier F. J."/>
        </authorList>
    </citation>
    <scope>NUCLEOTIDE SEQUENCE</scope>
    <source>
        <strain evidence="1">CFBP 2533</strain>
    </source>
</reference>